<feature type="domain" description="DUF4874" evidence="2">
    <location>
        <begin position="49"/>
        <end position="230"/>
    </location>
</feature>
<sequence>MASGFVVLACLLSWLQRTGGQCQFCGDLDTVPSGYSEYLYAPSQAHIENPERGFMYEIDTKSSSHTPLSVSRLNTLRADYGITWINRQWVMDLFRESPLSAEFIQQVRTDLDFIRNAGMTVIPRFHYIDTQRPSAPYGDATKPVMLGHIQQLAPVFSDYADVIAVMNSGFIGTWGEWYYTTHFGDPQFRDWSAPGNIRGYPPEMFVERADILEALLAAVPSHIQVQLRYPWQKRVMYLDETPVSREDAYNRTLKGRTGHLNDAFLASDTDMGTIIDPNVDYPYLNAETRYLAQGGECNQVSTNPPGRSECPTATSEMAYFHYDFLNRAYRQDVIDLWILGGCYGDIHRNLGYRFLLERSVIPDRVAKGGRFCFRLELRNTGWSTPFNEKTMAFYLRDAAGTLYRAVIPDIEVRDWQTEVGPIVIEGTLGIPESFPDGVYEVLLGMYNPRRSWDSNQYILFANSDVPEFQTGFNNLGHILTVSSDTSSTGTECSVFSSISAPALSSYNRVWECTLECASTSATSA</sequence>
<evidence type="ECO:0000313" key="4">
    <source>
        <dbReference type="Proteomes" id="UP000749559"/>
    </source>
</evidence>
<reference evidence="3" key="1">
    <citation type="submission" date="2022-03" db="EMBL/GenBank/DDBJ databases">
        <authorList>
            <person name="Martin C."/>
        </authorList>
    </citation>
    <scope>NUCLEOTIDE SEQUENCE</scope>
</reference>
<dbReference type="Pfam" id="PF16173">
    <property type="entry name" value="DUF4874"/>
    <property type="match status" value="1"/>
</dbReference>
<dbReference type="InterPro" id="IPR032267">
    <property type="entry name" value="DUF4832"/>
</dbReference>
<evidence type="ECO:0000313" key="3">
    <source>
        <dbReference type="EMBL" id="CAH1802354.1"/>
    </source>
</evidence>
<organism evidence="3 4">
    <name type="scientific">Owenia fusiformis</name>
    <name type="common">Polychaete worm</name>
    <dbReference type="NCBI Taxonomy" id="6347"/>
    <lineage>
        <taxon>Eukaryota</taxon>
        <taxon>Metazoa</taxon>
        <taxon>Spiralia</taxon>
        <taxon>Lophotrochozoa</taxon>
        <taxon>Annelida</taxon>
        <taxon>Polychaeta</taxon>
        <taxon>Sedentaria</taxon>
        <taxon>Canalipalpata</taxon>
        <taxon>Sabellida</taxon>
        <taxon>Oweniida</taxon>
        <taxon>Oweniidae</taxon>
        <taxon>Owenia</taxon>
    </lineage>
</organism>
<comment type="caution">
    <text evidence="3">The sequence shown here is derived from an EMBL/GenBank/DDBJ whole genome shotgun (WGS) entry which is preliminary data.</text>
</comment>
<dbReference type="AlphaFoldDB" id="A0A8J1TNA6"/>
<name>A0A8J1TNA6_OWEFU</name>
<gene>
    <name evidence="3" type="ORF">OFUS_LOCUS26043</name>
</gene>
<dbReference type="EMBL" id="CAIIXF020000012">
    <property type="protein sequence ID" value="CAH1802354.1"/>
    <property type="molecule type" value="Genomic_DNA"/>
</dbReference>
<dbReference type="Proteomes" id="UP000749559">
    <property type="component" value="Unassembled WGS sequence"/>
</dbReference>
<protein>
    <submittedName>
        <fullName evidence="3">Uncharacterized protein</fullName>
    </submittedName>
</protein>
<dbReference type="OrthoDB" id="6085154at2759"/>
<evidence type="ECO:0000259" key="2">
    <source>
        <dbReference type="Pfam" id="PF16173"/>
    </source>
</evidence>
<accession>A0A8J1TNA6</accession>
<feature type="domain" description="DUF4832" evidence="1">
    <location>
        <begin position="256"/>
        <end position="462"/>
    </location>
</feature>
<dbReference type="InterPro" id="IPR032379">
    <property type="entry name" value="DUF4874"/>
</dbReference>
<keyword evidence="4" id="KW-1185">Reference proteome</keyword>
<dbReference type="Pfam" id="PF16116">
    <property type="entry name" value="DUF4832"/>
    <property type="match status" value="1"/>
</dbReference>
<proteinExistence type="predicted"/>
<evidence type="ECO:0000259" key="1">
    <source>
        <dbReference type="Pfam" id="PF16116"/>
    </source>
</evidence>